<name>A0A4R5TXH3_9MICC</name>
<evidence type="ECO:0000256" key="2">
    <source>
        <dbReference type="ARBA" id="ARBA00022801"/>
    </source>
</evidence>
<proteinExistence type="predicted"/>
<sequence length="207" mass="22000">MKGVHPLGLEPRRDPLVYVPEGLRPDRPAPLLLALHGAGGDAAGGLALLRRIADQYNIVVLSPASRGSTWDAIRESYGPDVGVINRSLQEVFDLVAIDPSMVGIGGFSDGASYALGLGLANGGLFRRIVAFSPGFIPPAPRSGEPAMFISHGTGDTVLPISSTSRRVVPALEREGYEVVYREFDGPHTVPAGVAEEAASWLNWHQRV</sequence>
<dbReference type="InterPro" id="IPR029058">
    <property type="entry name" value="AB_hydrolase_fold"/>
</dbReference>
<dbReference type="InterPro" id="IPR003140">
    <property type="entry name" value="PLipase/COase/thioEstase"/>
</dbReference>
<dbReference type="Pfam" id="PF02230">
    <property type="entry name" value="Abhydrolase_2"/>
    <property type="match status" value="1"/>
</dbReference>
<evidence type="ECO:0000259" key="3">
    <source>
        <dbReference type="Pfam" id="PF02230"/>
    </source>
</evidence>
<protein>
    <submittedName>
        <fullName evidence="4">Phospholipase</fullName>
    </submittedName>
</protein>
<keyword evidence="2" id="KW-0378">Hydrolase</keyword>
<dbReference type="SUPFAM" id="SSF53474">
    <property type="entry name" value="alpha/beta-Hydrolases"/>
    <property type="match status" value="1"/>
</dbReference>
<feature type="domain" description="Phospholipase/carboxylesterase/thioesterase" evidence="3">
    <location>
        <begin position="91"/>
        <end position="164"/>
    </location>
</feature>
<accession>A0A4R5TXH3</accession>
<comment type="caution">
    <text evidence="4">The sequence shown here is derived from an EMBL/GenBank/DDBJ whole genome shotgun (WGS) entry which is preliminary data.</text>
</comment>
<dbReference type="Proteomes" id="UP000295411">
    <property type="component" value="Unassembled WGS sequence"/>
</dbReference>
<dbReference type="EMBL" id="SMTK01000003">
    <property type="protein sequence ID" value="TDK25883.1"/>
    <property type="molecule type" value="Genomic_DNA"/>
</dbReference>
<dbReference type="AlphaFoldDB" id="A0A4R5TXH3"/>
<dbReference type="InterPro" id="IPR050955">
    <property type="entry name" value="Plant_Biomass_Hydrol_Est"/>
</dbReference>
<dbReference type="PANTHER" id="PTHR43037">
    <property type="entry name" value="UNNAMED PRODUCT-RELATED"/>
    <property type="match status" value="1"/>
</dbReference>
<keyword evidence="5" id="KW-1185">Reference proteome</keyword>
<dbReference type="Gene3D" id="3.40.50.1820">
    <property type="entry name" value="alpha/beta hydrolase"/>
    <property type="match status" value="1"/>
</dbReference>
<evidence type="ECO:0000313" key="4">
    <source>
        <dbReference type="EMBL" id="TDK25883.1"/>
    </source>
</evidence>
<gene>
    <name evidence="4" type="ORF">E2F48_08675</name>
</gene>
<dbReference type="GO" id="GO:0016787">
    <property type="term" value="F:hydrolase activity"/>
    <property type="evidence" value="ECO:0007669"/>
    <property type="project" value="UniProtKB-KW"/>
</dbReference>
<evidence type="ECO:0000313" key="5">
    <source>
        <dbReference type="Proteomes" id="UP000295411"/>
    </source>
</evidence>
<organism evidence="4 5">
    <name type="scientific">Arthrobacter crusticola</name>
    <dbReference type="NCBI Taxonomy" id="2547960"/>
    <lineage>
        <taxon>Bacteria</taxon>
        <taxon>Bacillati</taxon>
        <taxon>Actinomycetota</taxon>
        <taxon>Actinomycetes</taxon>
        <taxon>Micrococcales</taxon>
        <taxon>Micrococcaceae</taxon>
        <taxon>Arthrobacter</taxon>
    </lineage>
</organism>
<reference evidence="4 5" key="1">
    <citation type="submission" date="2019-03" db="EMBL/GenBank/DDBJ databases">
        <title>Arthrobacter sp. nov., an bacterium isolated from biocrust in Mu Us Desert.</title>
        <authorList>
            <person name="Lixiong L."/>
        </authorList>
    </citation>
    <scope>NUCLEOTIDE SEQUENCE [LARGE SCALE GENOMIC DNA]</scope>
    <source>
        <strain evidence="4 5">SLN-3</strain>
    </source>
</reference>
<evidence type="ECO:0000256" key="1">
    <source>
        <dbReference type="ARBA" id="ARBA00022729"/>
    </source>
</evidence>
<keyword evidence="1" id="KW-0732">Signal</keyword>
<dbReference type="PANTHER" id="PTHR43037:SF5">
    <property type="entry name" value="FERULOYL ESTERASE"/>
    <property type="match status" value="1"/>
</dbReference>
<dbReference type="OrthoDB" id="9765647at2"/>